<dbReference type="InterPro" id="IPR036028">
    <property type="entry name" value="SH3-like_dom_sf"/>
</dbReference>
<evidence type="ECO:0000256" key="2">
    <source>
        <dbReference type="PROSITE-ProRule" id="PRU00192"/>
    </source>
</evidence>
<evidence type="ECO:0000256" key="3">
    <source>
        <dbReference type="SAM" id="MobiDB-lite"/>
    </source>
</evidence>
<dbReference type="PROSITE" id="PS50002">
    <property type="entry name" value="SH3"/>
    <property type="match status" value="1"/>
</dbReference>
<sequence length="343" mass="38734">MSEMSHSPSVDQLTLDENDNVEISQMLWNHSHSEEFVSNKSHDSSFDINNYNTDDLEDAVSESGSNSDLDMLENVQSKSYTATPHGVDSNNNSIGNEEEFYQPLPPPKELDPDKLYALYAFTGSDPSYCQLTQDEDCILLNDEDAYWWLVKRCKDGIIGFAPAELLETFCERLARLNSWKNEQALLNQIRYGPNHQQLKNYKNGNKSVSFSEVVSYANDTLSSVQVKNVLEDLDNDYDDDDDDDEDDDDDDEDKEEDIIKPLKFSVFPESTSQSSSQSSSDKYLLQSSASIGNCKTDSQSLSSLLTEPSNTKNDSLHPYIAHLYTPVFTQVDDLLGKLNTWIT</sequence>
<evidence type="ECO:0000313" key="6">
    <source>
        <dbReference type="Proteomes" id="UP000644660"/>
    </source>
</evidence>
<evidence type="ECO:0000313" key="5">
    <source>
        <dbReference type="EMBL" id="CAB4253187.1"/>
    </source>
</evidence>
<name>A0A8H2VDB3_9SACH</name>
<proteinExistence type="predicted"/>
<dbReference type="SMART" id="SM00326">
    <property type="entry name" value="SH3"/>
    <property type="match status" value="1"/>
</dbReference>
<feature type="region of interest" description="Disordered" evidence="3">
    <location>
        <begin position="232"/>
        <end position="255"/>
    </location>
</feature>
<dbReference type="SUPFAM" id="SSF50044">
    <property type="entry name" value="SH3-domain"/>
    <property type="match status" value="1"/>
</dbReference>
<keyword evidence="6" id="KW-1185">Reference proteome</keyword>
<keyword evidence="1 2" id="KW-0728">SH3 domain</keyword>
<dbReference type="AlphaFoldDB" id="A0A8H2VDB3"/>
<dbReference type="PANTHER" id="PTHR47775:SF1">
    <property type="entry name" value="BUD SITE SELECTION PROTEIN 14"/>
    <property type="match status" value="1"/>
</dbReference>
<dbReference type="GeneID" id="64856343"/>
<accession>A0A8H2VDB3</accession>
<dbReference type="EMBL" id="CAEFZW010000002">
    <property type="protein sequence ID" value="CAB4253187.1"/>
    <property type="molecule type" value="Genomic_DNA"/>
</dbReference>
<evidence type="ECO:0000259" key="4">
    <source>
        <dbReference type="PROSITE" id="PS50002"/>
    </source>
</evidence>
<dbReference type="PANTHER" id="PTHR47775">
    <property type="entry name" value="BUD SITE SELECTION PROTEIN 14"/>
    <property type="match status" value="1"/>
</dbReference>
<feature type="domain" description="SH3" evidence="4">
    <location>
        <begin position="110"/>
        <end position="171"/>
    </location>
</feature>
<dbReference type="RefSeq" id="XP_041405225.1">
    <property type="nucleotide sequence ID" value="XM_041549291.1"/>
</dbReference>
<evidence type="ECO:0000256" key="1">
    <source>
        <dbReference type="ARBA" id="ARBA00022443"/>
    </source>
</evidence>
<dbReference type="GO" id="GO:0051286">
    <property type="term" value="C:cell tip"/>
    <property type="evidence" value="ECO:0007669"/>
    <property type="project" value="TreeGrafter"/>
</dbReference>
<feature type="compositionally biased region" description="Polar residues" evidence="3">
    <location>
        <begin position="79"/>
        <end position="95"/>
    </location>
</feature>
<gene>
    <name evidence="5" type="ORF">KABA2_02S13728</name>
</gene>
<dbReference type="InterPro" id="IPR053039">
    <property type="entry name" value="Polarity_Bud-Selection_Reg"/>
</dbReference>
<dbReference type="Pfam" id="PF00018">
    <property type="entry name" value="SH3_1"/>
    <property type="match status" value="1"/>
</dbReference>
<reference evidence="5 6" key="1">
    <citation type="submission" date="2020-05" db="EMBL/GenBank/DDBJ databases">
        <authorList>
            <person name="Casaregola S."/>
            <person name="Devillers H."/>
            <person name="Grondin C."/>
        </authorList>
    </citation>
    <scope>NUCLEOTIDE SEQUENCE [LARGE SCALE GENOMIC DNA]</scope>
    <source>
        <strain evidence="5 6">CLIB 1767</strain>
    </source>
</reference>
<dbReference type="Proteomes" id="UP000644660">
    <property type="component" value="Unassembled WGS sequence"/>
</dbReference>
<comment type="caution">
    <text evidence="5">The sequence shown here is derived from an EMBL/GenBank/DDBJ whole genome shotgun (WGS) entry which is preliminary data.</text>
</comment>
<dbReference type="InterPro" id="IPR001452">
    <property type="entry name" value="SH3_domain"/>
</dbReference>
<dbReference type="GO" id="GO:0030950">
    <property type="term" value="P:establishment or maintenance of actin cytoskeleton polarity"/>
    <property type="evidence" value="ECO:0007669"/>
    <property type="project" value="TreeGrafter"/>
</dbReference>
<dbReference type="GO" id="GO:0015630">
    <property type="term" value="C:microtubule cytoskeleton"/>
    <property type="evidence" value="ECO:0007669"/>
    <property type="project" value="TreeGrafter"/>
</dbReference>
<protein>
    <submittedName>
        <fullName evidence="5">Some similarities with Saccharomyces cerevisiae YAR014C BUD14 Protein involved in bud-site selection, Bud14p-Glc7p complex is a cortical regulator of dynein</fullName>
    </submittedName>
</protein>
<feature type="region of interest" description="Disordered" evidence="3">
    <location>
        <begin position="79"/>
        <end position="99"/>
    </location>
</feature>
<dbReference type="OrthoDB" id="196165at2759"/>
<organism evidence="5 6">
    <name type="scientific">Maudiozyma barnettii</name>
    <dbReference type="NCBI Taxonomy" id="61262"/>
    <lineage>
        <taxon>Eukaryota</taxon>
        <taxon>Fungi</taxon>
        <taxon>Dikarya</taxon>
        <taxon>Ascomycota</taxon>
        <taxon>Saccharomycotina</taxon>
        <taxon>Saccharomycetes</taxon>
        <taxon>Saccharomycetales</taxon>
        <taxon>Saccharomycetaceae</taxon>
        <taxon>Maudiozyma</taxon>
    </lineage>
</organism>
<dbReference type="Gene3D" id="2.30.30.40">
    <property type="entry name" value="SH3 Domains"/>
    <property type="match status" value="1"/>
</dbReference>
<dbReference type="GO" id="GO:0008104">
    <property type="term" value="P:intracellular protein localization"/>
    <property type="evidence" value="ECO:0007669"/>
    <property type="project" value="TreeGrafter"/>
</dbReference>